<sequence>MKIAIIGADGQLGSDLCKIIDKREQIPLTISDIDITNIFVCDTVVKKIRPDIIINTAAYHRVDDCEDNDLEAYKVNSHGVKNLALACKGIKALLVHISTDYVFDGDKGSPYIEDDIPNPKTAYGISKLAGEQFIRYLCDKYFIVRTSGLYGAAGCLGKGGGNFVENMIKRFRNGESLSIVDDETITPTYTRNLAENINKLIRTEYYGLYHVTNNGECTWWEYANKIFEILGVGVNIKKTNSKNYEAKAQRPKYSVLQNKRLKEIGLDCMPSWEKGLQEYLVEKGHVKNIK</sequence>
<dbReference type="UniPathway" id="UPA00124"/>
<dbReference type="InterPro" id="IPR036291">
    <property type="entry name" value="NAD(P)-bd_dom_sf"/>
</dbReference>
<evidence type="ECO:0000256" key="2">
    <source>
        <dbReference type="RuleBase" id="RU364082"/>
    </source>
</evidence>
<dbReference type="Gene3D" id="3.40.50.720">
    <property type="entry name" value="NAD(P)-binding Rossmann-like Domain"/>
    <property type="match status" value="1"/>
</dbReference>
<comment type="caution">
    <text evidence="4">The sequence shown here is derived from an EMBL/GenBank/DDBJ whole genome shotgun (WGS) entry which is preliminary data.</text>
</comment>
<dbReference type="Proteomes" id="UP000177905">
    <property type="component" value="Unassembled WGS sequence"/>
</dbReference>
<dbReference type="InterPro" id="IPR029903">
    <property type="entry name" value="RmlD-like-bd"/>
</dbReference>
<evidence type="ECO:0000313" key="5">
    <source>
        <dbReference type="Proteomes" id="UP000177905"/>
    </source>
</evidence>
<organism evidence="4 5">
    <name type="scientific">candidate division WOR-1 bacterium RIFOXYB2_FULL_36_35</name>
    <dbReference type="NCBI Taxonomy" id="1802578"/>
    <lineage>
        <taxon>Bacteria</taxon>
        <taxon>Bacillati</taxon>
        <taxon>Saganbacteria</taxon>
    </lineage>
</organism>
<evidence type="ECO:0000256" key="1">
    <source>
        <dbReference type="ARBA" id="ARBA00010944"/>
    </source>
</evidence>
<dbReference type="EMBL" id="MEUA01000010">
    <property type="protein sequence ID" value="OGC16364.1"/>
    <property type="molecule type" value="Genomic_DNA"/>
</dbReference>
<dbReference type="CDD" id="cd05254">
    <property type="entry name" value="dTDP_HR_like_SDR_e"/>
    <property type="match status" value="1"/>
</dbReference>
<protein>
    <recommendedName>
        <fullName evidence="2">dTDP-4-dehydrorhamnose reductase</fullName>
        <ecNumber evidence="2">1.1.1.133</ecNumber>
    </recommendedName>
</protein>
<dbReference type="Pfam" id="PF04321">
    <property type="entry name" value="RmlD_sub_bind"/>
    <property type="match status" value="1"/>
</dbReference>
<dbReference type="PANTHER" id="PTHR10491:SF4">
    <property type="entry name" value="METHIONINE ADENOSYLTRANSFERASE 2 SUBUNIT BETA"/>
    <property type="match status" value="1"/>
</dbReference>
<evidence type="ECO:0000259" key="3">
    <source>
        <dbReference type="Pfam" id="PF04321"/>
    </source>
</evidence>
<gene>
    <name evidence="4" type="ORF">A2290_04515</name>
</gene>
<dbReference type="AlphaFoldDB" id="A0A1F4S7G5"/>
<keyword evidence="2" id="KW-0521">NADP</keyword>
<reference evidence="4 5" key="1">
    <citation type="journal article" date="2016" name="Nat. Commun.">
        <title>Thousands of microbial genomes shed light on interconnected biogeochemical processes in an aquifer system.</title>
        <authorList>
            <person name="Anantharaman K."/>
            <person name="Brown C.T."/>
            <person name="Hug L.A."/>
            <person name="Sharon I."/>
            <person name="Castelle C.J."/>
            <person name="Probst A.J."/>
            <person name="Thomas B.C."/>
            <person name="Singh A."/>
            <person name="Wilkins M.J."/>
            <person name="Karaoz U."/>
            <person name="Brodie E.L."/>
            <person name="Williams K.H."/>
            <person name="Hubbard S.S."/>
            <person name="Banfield J.F."/>
        </authorList>
    </citation>
    <scope>NUCLEOTIDE SEQUENCE [LARGE SCALE GENOMIC DNA]</scope>
</reference>
<dbReference type="Gene3D" id="3.90.25.10">
    <property type="entry name" value="UDP-galactose 4-epimerase, domain 1"/>
    <property type="match status" value="1"/>
</dbReference>
<feature type="domain" description="RmlD-like substrate binding" evidence="3">
    <location>
        <begin position="1"/>
        <end position="281"/>
    </location>
</feature>
<dbReference type="GO" id="GO:0005829">
    <property type="term" value="C:cytosol"/>
    <property type="evidence" value="ECO:0007669"/>
    <property type="project" value="TreeGrafter"/>
</dbReference>
<comment type="function">
    <text evidence="2">Catalyzes the reduction of dTDP-6-deoxy-L-lyxo-4-hexulose to yield dTDP-L-rhamnose.</text>
</comment>
<name>A0A1F4S7G5_UNCSA</name>
<dbReference type="InterPro" id="IPR005913">
    <property type="entry name" value="dTDP_dehydrorham_reduct"/>
</dbReference>
<dbReference type="NCBIfam" id="TIGR01214">
    <property type="entry name" value="rmlD"/>
    <property type="match status" value="1"/>
</dbReference>
<comment type="pathway">
    <text evidence="2">Carbohydrate biosynthesis; dTDP-L-rhamnose biosynthesis.</text>
</comment>
<dbReference type="GO" id="GO:0008831">
    <property type="term" value="F:dTDP-4-dehydrorhamnose reductase activity"/>
    <property type="evidence" value="ECO:0007669"/>
    <property type="project" value="UniProtKB-EC"/>
</dbReference>
<evidence type="ECO:0000313" key="4">
    <source>
        <dbReference type="EMBL" id="OGC16364.1"/>
    </source>
</evidence>
<comment type="similarity">
    <text evidence="1 2">Belongs to the dTDP-4-dehydrorhamnose reductase family.</text>
</comment>
<dbReference type="SUPFAM" id="SSF51735">
    <property type="entry name" value="NAD(P)-binding Rossmann-fold domains"/>
    <property type="match status" value="1"/>
</dbReference>
<proteinExistence type="inferred from homology"/>
<keyword evidence="2" id="KW-0560">Oxidoreductase</keyword>
<dbReference type="GO" id="GO:0019305">
    <property type="term" value="P:dTDP-rhamnose biosynthetic process"/>
    <property type="evidence" value="ECO:0007669"/>
    <property type="project" value="UniProtKB-UniPathway"/>
</dbReference>
<dbReference type="EC" id="1.1.1.133" evidence="2"/>
<accession>A0A1F4S7G5</accession>
<dbReference type="PANTHER" id="PTHR10491">
    <property type="entry name" value="DTDP-4-DEHYDRORHAMNOSE REDUCTASE"/>
    <property type="match status" value="1"/>
</dbReference>